<evidence type="ECO:0000313" key="2">
    <source>
        <dbReference type="Proteomes" id="UP001054945"/>
    </source>
</evidence>
<evidence type="ECO:0000313" key="1">
    <source>
        <dbReference type="EMBL" id="GIX77892.1"/>
    </source>
</evidence>
<name>A0AAV4N2S8_CAEEX</name>
<dbReference type="AlphaFoldDB" id="A0AAV4N2S8"/>
<organism evidence="1 2">
    <name type="scientific">Caerostris extrusa</name>
    <name type="common">Bark spider</name>
    <name type="synonym">Caerostris bankana</name>
    <dbReference type="NCBI Taxonomy" id="172846"/>
    <lineage>
        <taxon>Eukaryota</taxon>
        <taxon>Metazoa</taxon>
        <taxon>Ecdysozoa</taxon>
        <taxon>Arthropoda</taxon>
        <taxon>Chelicerata</taxon>
        <taxon>Arachnida</taxon>
        <taxon>Araneae</taxon>
        <taxon>Araneomorphae</taxon>
        <taxon>Entelegynae</taxon>
        <taxon>Araneoidea</taxon>
        <taxon>Araneidae</taxon>
        <taxon>Caerostris</taxon>
    </lineage>
</organism>
<comment type="caution">
    <text evidence="1">The sequence shown here is derived from an EMBL/GenBank/DDBJ whole genome shotgun (WGS) entry which is preliminary data.</text>
</comment>
<sequence>MNSEPLINIYTTARFKPEACSENGQSASQLAIRQHSDSGVRSFRPYPHAWLKVYRFNICDEKNTINSKQQEALIQKSIKTCFYFLISLPQKGRNESSLEIQNEGSAPSDTLDWKLQFMHA</sequence>
<keyword evidence="2" id="KW-1185">Reference proteome</keyword>
<gene>
    <name evidence="1" type="ORF">CEXT_374551</name>
</gene>
<reference evidence="1 2" key="1">
    <citation type="submission" date="2021-06" db="EMBL/GenBank/DDBJ databases">
        <title>Caerostris extrusa draft genome.</title>
        <authorList>
            <person name="Kono N."/>
            <person name="Arakawa K."/>
        </authorList>
    </citation>
    <scope>NUCLEOTIDE SEQUENCE [LARGE SCALE GENOMIC DNA]</scope>
</reference>
<accession>A0AAV4N2S8</accession>
<proteinExistence type="predicted"/>
<protein>
    <submittedName>
        <fullName evidence="1">Uncharacterized protein</fullName>
    </submittedName>
</protein>
<dbReference type="Proteomes" id="UP001054945">
    <property type="component" value="Unassembled WGS sequence"/>
</dbReference>
<dbReference type="EMBL" id="BPLR01020364">
    <property type="protein sequence ID" value="GIX77892.1"/>
    <property type="molecule type" value="Genomic_DNA"/>
</dbReference>